<gene>
    <name evidence="2" type="ORF">Rhe02_91210</name>
</gene>
<dbReference type="InterPro" id="IPR036852">
    <property type="entry name" value="Peptidase_S8/S53_dom_sf"/>
</dbReference>
<dbReference type="EMBL" id="BONY01000117">
    <property type="protein sequence ID" value="GIH11054.1"/>
    <property type="molecule type" value="Genomic_DNA"/>
</dbReference>
<dbReference type="AlphaFoldDB" id="A0A8J3QH70"/>
<dbReference type="Proteomes" id="UP000612899">
    <property type="component" value="Unassembled WGS sequence"/>
</dbReference>
<organism evidence="2 3">
    <name type="scientific">Rhizocola hellebori</name>
    <dbReference type="NCBI Taxonomy" id="1392758"/>
    <lineage>
        <taxon>Bacteria</taxon>
        <taxon>Bacillati</taxon>
        <taxon>Actinomycetota</taxon>
        <taxon>Actinomycetes</taxon>
        <taxon>Micromonosporales</taxon>
        <taxon>Micromonosporaceae</taxon>
        <taxon>Rhizocola</taxon>
    </lineage>
</organism>
<dbReference type="PROSITE" id="PS51257">
    <property type="entry name" value="PROKAR_LIPOPROTEIN"/>
    <property type="match status" value="1"/>
</dbReference>
<dbReference type="GO" id="GO:0006508">
    <property type="term" value="P:proteolysis"/>
    <property type="evidence" value="ECO:0007669"/>
    <property type="project" value="InterPro"/>
</dbReference>
<evidence type="ECO:0000313" key="2">
    <source>
        <dbReference type="EMBL" id="GIH11054.1"/>
    </source>
</evidence>
<dbReference type="GO" id="GO:0004252">
    <property type="term" value="F:serine-type endopeptidase activity"/>
    <property type="evidence" value="ECO:0007669"/>
    <property type="project" value="InterPro"/>
</dbReference>
<dbReference type="SUPFAM" id="SSF52743">
    <property type="entry name" value="Subtilisin-like"/>
    <property type="match status" value="1"/>
</dbReference>
<feature type="chain" id="PRO_5035193021" evidence="1">
    <location>
        <begin position="26"/>
        <end position="434"/>
    </location>
</feature>
<sequence length="434" mass="45829">MRSRLAIALIAALFATGLVACTAGAAEAELTPAEVAVVVLDDFNLAVNPAPHDPNANCANTGRGANEIETGGGGDGLPAGVTHGKAVYDTLQRSLQDVGYTSVGPLDIRRAPLVPGYLSNWKHPGLGKRLLLLGMDTADFDTARIAIDLEATLEYLRTAFGITRFVLNMSFVITPCDVPGWLAANGAAVTNAALVDAYHRMVDRNPHADRLHSLINSLAGSSPAARLPADLHGNQELREITQRVATNLFYDLWTTRTIDQLRHITDLAGRGFLRVTIEDPLQSYLSGNPFAGGVSTVGAAGNGVHRADGRLVQINFPFAPAIWNPVVSASALHSGLRAEYSNSGEVMLDGTATIAGRPPTPRVRGTSFAAPRLSARQALHLTRGYPNTCAADGRSAELPPLGYTDITAEPGTPQWNNLTLDVAVSAHCPAFPAT</sequence>
<dbReference type="RefSeq" id="WP_203914774.1">
    <property type="nucleotide sequence ID" value="NZ_BONY01000117.1"/>
</dbReference>
<name>A0A8J3QH70_9ACTN</name>
<reference evidence="2" key="1">
    <citation type="submission" date="2021-01" db="EMBL/GenBank/DDBJ databases">
        <title>Whole genome shotgun sequence of Rhizocola hellebori NBRC 109834.</title>
        <authorList>
            <person name="Komaki H."/>
            <person name="Tamura T."/>
        </authorList>
    </citation>
    <scope>NUCLEOTIDE SEQUENCE</scope>
    <source>
        <strain evidence="2">NBRC 109834</strain>
    </source>
</reference>
<keyword evidence="3" id="KW-1185">Reference proteome</keyword>
<evidence type="ECO:0000313" key="3">
    <source>
        <dbReference type="Proteomes" id="UP000612899"/>
    </source>
</evidence>
<protein>
    <submittedName>
        <fullName evidence="2">Uncharacterized protein</fullName>
    </submittedName>
</protein>
<comment type="caution">
    <text evidence="2">The sequence shown here is derived from an EMBL/GenBank/DDBJ whole genome shotgun (WGS) entry which is preliminary data.</text>
</comment>
<keyword evidence="1" id="KW-0732">Signal</keyword>
<accession>A0A8J3QH70</accession>
<proteinExistence type="predicted"/>
<feature type="signal peptide" evidence="1">
    <location>
        <begin position="1"/>
        <end position="25"/>
    </location>
</feature>
<evidence type="ECO:0000256" key="1">
    <source>
        <dbReference type="SAM" id="SignalP"/>
    </source>
</evidence>